<evidence type="ECO:0000259" key="3">
    <source>
        <dbReference type="PROSITE" id="PS51723"/>
    </source>
</evidence>
<dbReference type="Gene3D" id="1.10.390.30">
    <property type="entry name" value="Peptidase M60, enhancin-like domain 3"/>
    <property type="match status" value="1"/>
</dbReference>
<dbReference type="InterPro" id="IPR035423">
    <property type="entry name" value="M60-like_N"/>
</dbReference>
<name>A0A9D1NKW1_9BACT</name>
<comment type="caution">
    <text evidence="4">The sequence shown here is derived from an EMBL/GenBank/DDBJ whole genome shotgun (WGS) entry which is preliminary data.</text>
</comment>
<feature type="signal peptide" evidence="2">
    <location>
        <begin position="1"/>
        <end position="18"/>
    </location>
</feature>
<evidence type="ECO:0000313" key="4">
    <source>
        <dbReference type="EMBL" id="HIV08505.1"/>
    </source>
</evidence>
<dbReference type="PANTHER" id="PTHR15730:SF5">
    <property type="entry name" value="SI:CH211-210B2.2-RELATED"/>
    <property type="match status" value="1"/>
</dbReference>
<dbReference type="Pfam" id="PF17291">
    <property type="entry name" value="M60-like_N"/>
    <property type="match status" value="1"/>
</dbReference>
<dbReference type="AlphaFoldDB" id="A0A9D1NKW1"/>
<feature type="chain" id="PRO_5039600533" description="Peptidase M60 domain-containing protein" evidence="2">
    <location>
        <begin position="19"/>
        <end position="758"/>
    </location>
</feature>
<dbReference type="Proteomes" id="UP000886845">
    <property type="component" value="Unassembled WGS sequence"/>
</dbReference>
<evidence type="ECO:0000256" key="2">
    <source>
        <dbReference type="SAM" id="SignalP"/>
    </source>
</evidence>
<dbReference type="InterPro" id="IPR042279">
    <property type="entry name" value="Pep_M60_3"/>
</dbReference>
<feature type="domain" description="Peptidase M60" evidence="3">
    <location>
        <begin position="228"/>
        <end position="648"/>
    </location>
</feature>
<keyword evidence="2" id="KW-0732">Signal</keyword>
<dbReference type="PANTHER" id="PTHR15730">
    <property type="entry name" value="EXPERIMENTAL AUTOIMMUNE PROSTATITIS ANTIGEN 2-RELATED"/>
    <property type="match status" value="1"/>
</dbReference>
<proteinExistence type="predicted"/>
<evidence type="ECO:0000256" key="1">
    <source>
        <dbReference type="SAM" id="MobiDB-lite"/>
    </source>
</evidence>
<dbReference type="Pfam" id="PF13402">
    <property type="entry name" value="Peptidase_M60"/>
    <property type="match status" value="2"/>
</dbReference>
<protein>
    <recommendedName>
        <fullName evidence="3">Peptidase M60 domain-containing protein</fullName>
    </recommendedName>
</protein>
<reference evidence="4" key="2">
    <citation type="journal article" date="2021" name="PeerJ">
        <title>Extensive microbial diversity within the chicken gut microbiome revealed by metagenomics and culture.</title>
        <authorList>
            <person name="Gilroy R."/>
            <person name="Ravi A."/>
            <person name="Getino M."/>
            <person name="Pursley I."/>
            <person name="Horton D.L."/>
            <person name="Alikhan N.F."/>
            <person name="Baker D."/>
            <person name="Gharbi K."/>
            <person name="Hall N."/>
            <person name="Watson M."/>
            <person name="Adriaenssens E.M."/>
            <person name="Foster-Nyarko E."/>
            <person name="Jarju S."/>
            <person name="Secka A."/>
            <person name="Antonio M."/>
            <person name="Oren A."/>
            <person name="Chaudhuri R.R."/>
            <person name="La Ragione R."/>
            <person name="Hildebrand F."/>
            <person name="Pallen M.J."/>
        </authorList>
    </citation>
    <scope>NUCLEOTIDE SEQUENCE</scope>
    <source>
        <strain evidence="4">35461</strain>
    </source>
</reference>
<sequence>MKMSLTMTAIALAGAACAQLTFRNAEPVETDSQGHVIEKLDYDRKISVQEGSDVPTAAEYRAELKERERMKKVAREVGPWFDAIQRLEIDQKKAEEEHADDGGGEAGDGAEPPPGQTGAGMLAYIEAIRLFNTDTSEGGKTAKEAKQLKAALEELLYRRGGEVVCGPGHGVSLKWPLELLLVRYQSWKAQSLPMDELYAAKSADLWPGKVPADAERVRKKVRLYPGEGGWISTGLYVPPGEVVTIDCGSLTGSLTAQIGCHTDNLPPKIVPLDEDGNPMDDPYDPQPINLMKVKMGWQQVTDNRPLWRWPLMTRSFRIEKKREEIGHVLGGVLWFRWSGGKRPMDVEVSGCVQMPWFRLGIDTDQDWVDTISKYPAPWAEIQTKTVILTVPSEDVRHITRMEALAQWWGKAAALMLRLSGHDLPTDTEAANFRGARRQWGVLNKKLVQMTPDAPPDTEELVRAADAAKAAAPKPEPGADSPHDYGIEPEPIAQQPVPQDPRAPRALKKPSRENEPKFTPIRIVDDTQINLGAGHSGYPIMCLDWGGGMMNLPSLQKHGSWGALHEIGHNMDDGGRATIFSLPGDTEVVNNFYSACTLNMLNGTPFPAIRAWAWPTAADKLAKGTPDLWQKASVAERLVFYMTLAHVFGVEGVYHTIYGKNDKLPNGAPGDRLCCAWSRAVQRDLTPYFEMWGLGLTKPTYTFTQDWPPWPATDEDKQAIISLGAEASDSRYGITQDAFANPEDVKTRRQLRTRPTLRK</sequence>
<accession>A0A9D1NKW1</accession>
<dbReference type="InterPro" id="IPR051244">
    <property type="entry name" value="TCAF"/>
</dbReference>
<dbReference type="SMART" id="SM01276">
    <property type="entry name" value="M60-like"/>
    <property type="match status" value="1"/>
</dbReference>
<feature type="region of interest" description="Disordered" evidence="1">
    <location>
        <begin position="94"/>
        <end position="118"/>
    </location>
</feature>
<reference evidence="4" key="1">
    <citation type="submission" date="2020-10" db="EMBL/GenBank/DDBJ databases">
        <authorList>
            <person name="Gilroy R."/>
        </authorList>
    </citation>
    <scope>NUCLEOTIDE SEQUENCE</scope>
    <source>
        <strain evidence="4">35461</strain>
    </source>
</reference>
<evidence type="ECO:0000313" key="5">
    <source>
        <dbReference type="Proteomes" id="UP000886845"/>
    </source>
</evidence>
<dbReference type="Gene3D" id="3.40.390.80">
    <property type="entry name" value="Peptidase M60, enhancin-like domain 2"/>
    <property type="match status" value="2"/>
</dbReference>
<feature type="region of interest" description="Disordered" evidence="1">
    <location>
        <begin position="735"/>
        <end position="758"/>
    </location>
</feature>
<dbReference type="InterPro" id="IPR031161">
    <property type="entry name" value="Peptidase_M60_dom"/>
</dbReference>
<dbReference type="PROSITE" id="PS51723">
    <property type="entry name" value="PEPTIDASE_M60"/>
    <property type="match status" value="1"/>
</dbReference>
<organism evidence="4 5">
    <name type="scientific">Candidatus Spyradenecus faecavium</name>
    <dbReference type="NCBI Taxonomy" id="2840947"/>
    <lineage>
        <taxon>Bacteria</taxon>
        <taxon>Pseudomonadati</taxon>
        <taxon>Lentisphaerota</taxon>
        <taxon>Lentisphaeria</taxon>
        <taxon>Lentisphaerales</taxon>
        <taxon>Lentisphaeraceae</taxon>
        <taxon>Lentisphaeraceae incertae sedis</taxon>
        <taxon>Candidatus Spyradenecus</taxon>
    </lineage>
</organism>
<feature type="compositionally biased region" description="Basic residues" evidence="1">
    <location>
        <begin position="747"/>
        <end position="758"/>
    </location>
</feature>
<dbReference type="EMBL" id="DVOR01000005">
    <property type="protein sequence ID" value="HIV08505.1"/>
    <property type="molecule type" value="Genomic_DNA"/>
</dbReference>
<gene>
    <name evidence="4" type="ORF">IAC79_00115</name>
</gene>
<feature type="region of interest" description="Disordered" evidence="1">
    <location>
        <begin position="464"/>
        <end position="517"/>
    </location>
</feature>
<dbReference type="PROSITE" id="PS51257">
    <property type="entry name" value="PROKAR_LIPOPROTEIN"/>
    <property type="match status" value="1"/>
</dbReference>